<dbReference type="InterPro" id="IPR014710">
    <property type="entry name" value="RmlC-like_jellyroll"/>
</dbReference>
<name>A0AA41Q414_9ACTN</name>
<evidence type="ECO:0000313" key="2">
    <source>
        <dbReference type="EMBL" id="MCF2530034.1"/>
    </source>
</evidence>
<protein>
    <submittedName>
        <fullName evidence="2">Cupin</fullName>
    </submittedName>
</protein>
<evidence type="ECO:0000313" key="3">
    <source>
        <dbReference type="Proteomes" id="UP001165378"/>
    </source>
</evidence>
<gene>
    <name evidence="2" type="ORF">LZ495_22825</name>
</gene>
<sequence length="124" mass="12623">MTVIRAAEARRTETPSAVMTTLVSPSQGDSDQAMWRVDAAAGSAGPLHTISCAQVWTFIAGGATVEIDGTRHELAAGDTLVVPADIPRQVTADPDSGFAAVCMGSGASRAGVVGGDTMPLPWAQ</sequence>
<keyword evidence="3" id="KW-1185">Reference proteome</keyword>
<accession>A0AA41Q414</accession>
<proteinExistence type="predicted"/>
<organism evidence="2 3">
    <name type="scientific">Yinghuangia soli</name>
    <dbReference type="NCBI Taxonomy" id="2908204"/>
    <lineage>
        <taxon>Bacteria</taxon>
        <taxon>Bacillati</taxon>
        <taxon>Actinomycetota</taxon>
        <taxon>Actinomycetes</taxon>
        <taxon>Kitasatosporales</taxon>
        <taxon>Streptomycetaceae</taxon>
        <taxon>Yinghuangia</taxon>
    </lineage>
</organism>
<dbReference type="EMBL" id="JAKFHA010000014">
    <property type="protein sequence ID" value="MCF2530034.1"/>
    <property type="molecule type" value="Genomic_DNA"/>
</dbReference>
<dbReference type="Gene3D" id="2.60.120.10">
    <property type="entry name" value="Jelly Rolls"/>
    <property type="match status" value="1"/>
</dbReference>
<evidence type="ECO:0000259" key="1">
    <source>
        <dbReference type="Pfam" id="PF07883"/>
    </source>
</evidence>
<dbReference type="Proteomes" id="UP001165378">
    <property type="component" value="Unassembled WGS sequence"/>
</dbReference>
<reference evidence="2" key="1">
    <citation type="submission" date="2022-01" db="EMBL/GenBank/DDBJ databases">
        <title>Genome-Based Taxonomic Classification of the Phylum Actinobacteria.</title>
        <authorList>
            <person name="Gao Y."/>
        </authorList>
    </citation>
    <scope>NUCLEOTIDE SEQUENCE</scope>
    <source>
        <strain evidence="2">KLBMP 8922</strain>
    </source>
</reference>
<dbReference type="RefSeq" id="WP_235054709.1">
    <property type="nucleotide sequence ID" value="NZ_JAKFHA010000014.1"/>
</dbReference>
<dbReference type="InterPro" id="IPR011051">
    <property type="entry name" value="RmlC_Cupin_sf"/>
</dbReference>
<dbReference type="AlphaFoldDB" id="A0AA41Q414"/>
<comment type="caution">
    <text evidence="2">The sequence shown here is derived from an EMBL/GenBank/DDBJ whole genome shotgun (WGS) entry which is preliminary data.</text>
</comment>
<feature type="domain" description="Cupin type-2" evidence="1">
    <location>
        <begin position="39"/>
        <end position="95"/>
    </location>
</feature>
<dbReference type="InterPro" id="IPR013096">
    <property type="entry name" value="Cupin_2"/>
</dbReference>
<dbReference type="Pfam" id="PF07883">
    <property type="entry name" value="Cupin_2"/>
    <property type="match status" value="1"/>
</dbReference>
<dbReference type="SUPFAM" id="SSF51182">
    <property type="entry name" value="RmlC-like cupins"/>
    <property type="match status" value="1"/>
</dbReference>